<comment type="caution">
    <text evidence="10">The sequence shown here is derived from an EMBL/GenBank/DDBJ whole genome shotgun (WGS) entry which is preliminary data.</text>
</comment>
<dbReference type="CDD" id="cd01638">
    <property type="entry name" value="CysQ"/>
    <property type="match status" value="1"/>
</dbReference>
<dbReference type="Gene3D" id="3.40.190.80">
    <property type="match status" value="1"/>
</dbReference>
<feature type="binding site" evidence="9">
    <location>
        <position position="84"/>
    </location>
    <ligand>
        <name>Mg(2+)</name>
        <dbReference type="ChEBI" id="CHEBI:18420"/>
        <label>2</label>
    </ligand>
</feature>
<feature type="binding site" evidence="9">
    <location>
        <position position="87"/>
    </location>
    <ligand>
        <name>Mg(2+)</name>
        <dbReference type="ChEBI" id="CHEBI:18420"/>
        <label>2</label>
    </ligand>
</feature>
<feature type="binding site" evidence="9">
    <location>
        <begin position="86"/>
        <end position="89"/>
    </location>
    <ligand>
        <name>substrate</name>
    </ligand>
</feature>
<feature type="binding site" evidence="9">
    <location>
        <position position="64"/>
    </location>
    <ligand>
        <name>Mg(2+)</name>
        <dbReference type="ChEBI" id="CHEBI:18420"/>
        <label>1</label>
    </ligand>
</feature>
<sequence>MFNLKKIEEIALKAGLAALDIFNKSYNIDYKEDNSPLTQADLASNEIIVNELKKLYPNIMIISEENKQIEYEKRKDEEYIFMIDPLDGTKEFINKSKEWTINIALLHKNKPILGVVYAPCLNELFSAYNNECFYNQKKFNFVENKDDLIIVASKSHLNSKTQDFIASIKSTKNIKIKNFGSSLKICYLAINKAHIYPRIAPTMEWDIAAAYAVLINAGGLILTYPELKEITFNKQDLLNPDFIAYCNKKIDEILK</sequence>
<evidence type="ECO:0000313" key="10">
    <source>
        <dbReference type="EMBL" id="MBZ7988167.1"/>
    </source>
</evidence>
<dbReference type="PRINTS" id="PR00377">
    <property type="entry name" value="IMPHPHTASES"/>
</dbReference>
<evidence type="ECO:0000256" key="9">
    <source>
        <dbReference type="HAMAP-Rule" id="MF_02095"/>
    </source>
</evidence>
<dbReference type="InterPro" id="IPR006240">
    <property type="entry name" value="CysQ"/>
</dbReference>
<accession>A0ABS7WV18</accession>
<feature type="binding site" evidence="9">
    <location>
        <position position="86"/>
    </location>
    <ligand>
        <name>Mg(2+)</name>
        <dbReference type="ChEBI" id="CHEBI:18420"/>
        <label>1</label>
    </ligand>
</feature>
<dbReference type="NCBIfam" id="TIGR01331">
    <property type="entry name" value="bisphos_cysQ"/>
    <property type="match status" value="1"/>
</dbReference>
<dbReference type="SUPFAM" id="SSF56655">
    <property type="entry name" value="Carbohydrate phosphatase"/>
    <property type="match status" value="1"/>
</dbReference>
<dbReference type="InterPro" id="IPR020583">
    <property type="entry name" value="Inositol_monoP_metal-BS"/>
</dbReference>
<comment type="catalytic activity">
    <reaction evidence="1 9">
        <text>adenosine 3',5'-bisphosphate + H2O = AMP + phosphate</text>
        <dbReference type="Rhea" id="RHEA:10040"/>
        <dbReference type="ChEBI" id="CHEBI:15377"/>
        <dbReference type="ChEBI" id="CHEBI:43474"/>
        <dbReference type="ChEBI" id="CHEBI:58343"/>
        <dbReference type="ChEBI" id="CHEBI:456215"/>
        <dbReference type="EC" id="3.1.3.7"/>
    </reaction>
</comment>
<keyword evidence="5 9" id="KW-0479">Metal-binding</keyword>
<dbReference type="InterPro" id="IPR050725">
    <property type="entry name" value="CysQ/Inositol_MonoPase"/>
</dbReference>
<dbReference type="GO" id="GO:0008441">
    <property type="term" value="F:3'(2'),5'-bisphosphate nucleotidase activity"/>
    <property type="evidence" value="ECO:0007669"/>
    <property type="project" value="UniProtKB-EC"/>
</dbReference>
<comment type="function">
    <text evidence="9">Converts adenosine-3',5'-bisphosphate (PAP) to AMP.</text>
</comment>
<comment type="cofactor">
    <cofactor evidence="9">
        <name>Mg(2+)</name>
        <dbReference type="ChEBI" id="CHEBI:18420"/>
    </cofactor>
</comment>
<name>A0ABS7WV18_9BACT</name>
<dbReference type="RefSeq" id="WP_172232614.1">
    <property type="nucleotide sequence ID" value="NZ_CP035946.1"/>
</dbReference>
<evidence type="ECO:0000256" key="2">
    <source>
        <dbReference type="ARBA" id="ARBA00005289"/>
    </source>
</evidence>
<keyword evidence="3 9" id="KW-1003">Cell membrane</keyword>
<dbReference type="EMBL" id="JACGBB010000045">
    <property type="protein sequence ID" value="MBZ7988167.1"/>
    <property type="molecule type" value="Genomic_DNA"/>
</dbReference>
<evidence type="ECO:0000256" key="4">
    <source>
        <dbReference type="ARBA" id="ARBA00022519"/>
    </source>
</evidence>
<evidence type="ECO:0000256" key="3">
    <source>
        <dbReference type="ARBA" id="ARBA00022475"/>
    </source>
</evidence>
<dbReference type="PANTHER" id="PTHR43028">
    <property type="entry name" value="3'(2'),5'-BISPHOSPHATE NUCLEOTIDASE 1"/>
    <property type="match status" value="1"/>
</dbReference>
<evidence type="ECO:0000256" key="7">
    <source>
        <dbReference type="ARBA" id="ARBA00022842"/>
    </source>
</evidence>
<feature type="binding site" evidence="9">
    <location>
        <position position="84"/>
    </location>
    <ligand>
        <name>Mg(2+)</name>
        <dbReference type="ChEBI" id="CHEBI:18420"/>
        <label>1</label>
    </ligand>
</feature>
<protein>
    <recommendedName>
        <fullName evidence="9">3'(2'),5'-bisphosphate nucleotidase CysQ</fullName>
        <ecNumber evidence="9">3.1.3.7</ecNumber>
    </recommendedName>
    <alternativeName>
        <fullName evidence="9">3'(2'),5-bisphosphonucleoside 3'(2')-phosphohydrolase</fullName>
    </alternativeName>
    <alternativeName>
        <fullName evidence="9">3'-phosphoadenosine 5'-phosphate phosphatase</fullName>
        <shortName evidence="9">PAP phosphatase</shortName>
    </alternativeName>
</protein>
<dbReference type="EC" id="3.1.3.7" evidence="9"/>
<organism evidence="10 11">
    <name type="scientific">Campylobacter canadensis</name>
    <dbReference type="NCBI Taxonomy" id="449520"/>
    <lineage>
        <taxon>Bacteria</taxon>
        <taxon>Pseudomonadati</taxon>
        <taxon>Campylobacterota</taxon>
        <taxon>Epsilonproteobacteria</taxon>
        <taxon>Campylobacterales</taxon>
        <taxon>Campylobacteraceae</taxon>
        <taxon>Campylobacter</taxon>
    </lineage>
</organism>
<reference evidence="10 11" key="1">
    <citation type="submission" date="2020-07" db="EMBL/GenBank/DDBJ databases">
        <title>Transfer of Campylobacter canadensis to the novel genus Avispirillum gen. nov., that also includes two novel species recovered from migratory waterfowl: Avispirillum anseris sp. nov. and Avispirillum brantae sp. nov.</title>
        <authorList>
            <person name="Miller W.G."/>
            <person name="Chapman M.H."/>
            <person name="Yee E."/>
            <person name="Inglis G.D."/>
        </authorList>
    </citation>
    <scope>NUCLEOTIDE SEQUENCE [LARGE SCALE GENOMIC DNA]</scope>
    <source>
        <strain evidence="10 11">L283</strain>
    </source>
</reference>
<dbReference type="Pfam" id="PF00459">
    <property type="entry name" value="Inositol_P"/>
    <property type="match status" value="1"/>
</dbReference>
<keyword evidence="11" id="KW-1185">Reference proteome</keyword>
<dbReference type="PANTHER" id="PTHR43028:SF5">
    <property type="entry name" value="3'(2'),5'-BISPHOSPHATE NUCLEOTIDASE 1"/>
    <property type="match status" value="1"/>
</dbReference>
<comment type="subcellular location">
    <subcellularLocation>
        <location evidence="9">Cell membrane</location>
        <topology evidence="9">Peripheral membrane protein</topology>
        <orientation evidence="9">Cytoplasmic side</orientation>
    </subcellularLocation>
</comment>
<feature type="binding site" evidence="9">
    <location>
        <position position="206"/>
    </location>
    <ligand>
        <name>Mg(2+)</name>
        <dbReference type="ChEBI" id="CHEBI:18420"/>
        <label>2</label>
    </ligand>
</feature>
<dbReference type="PROSITE" id="PS00629">
    <property type="entry name" value="IMP_1"/>
    <property type="match status" value="1"/>
</dbReference>
<evidence type="ECO:0000256" key="8">
    <source>
        <dbReference type="ARBA" id="ARBA00023136"/>
    </source>
</evidence>
<dbReference type="HAMAP" id="MF_02095">
    <property type="entry name" value="CysQ"/>
    <property type="match status" value="1"/>
</dbReference>
<keyword evidence="4" id="KW-0997">Cell inner membrane</keyword>
<keyword evidence="7 9" id="KW-0460">Magnesium</keyword>
<dbReference type="InterPro" id="IPR020550">
    <property type="entry name" value="Inositol_monophosphatase_CS"/>
</dbReference>
<dbReference type="Proteomes" id="UP000786183">
    <property type="component" value="Unassembled WGS sequence"/>
</dbReference>
<comment type="similarity">
    <text evidence="2 9">Belongs to the inositol monophosphatase superfamily. CysQ family.</text>
</comment>
<gene>
    <name evidence="9 10" type="primary">cysQ</name>
    <name evidence="10" type="ORF">AVCANL283_08705</name>
</gene>
<dbReference type="Gene3D" id="3.30.540.10">
    <property type="entry name" value="Fructose-1,6-Bisphosphatase, subunit A, domain 1"/>
    <property type="match status" value="1"/>
</dbReference>
<dbReference type="InterPro" id="IPR000760">
    <property type="entry name" value="Inositol_monophosphatase-like"/>
</dbReference>
<evidence type="ECO:0000256" key="6">
    <source>
        <dbReference type="ARBA" id="ARBA00022801"/>
    </source>
</evidence>
<proteinExistence type="inferred from homology"/>
<feature type="binding site" evidence="9">
    <location>
        <position position="64"/>
    </location>
    <ligand>
        <name>substrate</name>
    </ligand>
</feature>
<feature type="binding site" evidence="9">
    <location>
        <position position="206"/>
    </location>
    <ligand>
        <name>substrate</name>
    </ligand>
</feature>
<keyword evidence="8 9" id="KW-0472">Membrane</keyword>
<evidence type="ECO:0000313" key="11">
    <source>
        <dbReference type="Proteomes" id="UP000786183"/>
    </source>
</evidence>
<keyword evidence="6 9" id="KW-0378">Hydrolase</keyword>
<dbReference type="PROSITE" id="PS00630">
    <property type="entry name" value="IMP_2"/>
    <property type="match status" value="1"/>
</dbReference>
<evidence type="ECO:0000256" key="1">
    <source>
        <dbReference type="ARBA" id="ARBA00001625"/>
    </source>
</evidence>
<evidence type="ECO:0000256" key="5">
    <source>
        <dbReference type="ARBA" id="ARBA00022723"/>
    </source>
</evidence>